<protein>
    <submittedName>
        <fullName evidence="1">Uncharacterized protein</fullName>
    </submittedName>
</protein>
<sequence length="114" mass="13086">MRKQKPAKQSGIHAWLKVSIDQNCRTEHYRTVLKTQTGGCLQGATLETFSSAVLNCINFCTEAMLTIRTIRTFLNQKPQFNNRLRALPWQRDAVFRSNDMLAYAVGQSQPEKMH</sequence>
<dbReference type="EMBL" id="JAHRIP010004607">
    <property type="protein sequence ID" value="MEQ2281752.1"/>
    <property type="molecule type" value="Genomic_DNA"/>
</dbReference>
<gene>
    <name evidence="1" type="ORF">AMECASPLE_033633</name>
</gene>
<proteinExistence type="predicted"/>
<comment type="caution">
    <text evidence="1">The sequence shown here is derived from an EMBL/GenBank/DDBJ whole genome shotgun (WGS) entry which is preliminary data.</text>
</comment>
<organism evidence="1 2">
    <name type="scientific">Ameca splendens</name>
    <dbReference type="NCBI Taxonomy" id="208324"/>
    <lineage>
        <taxon>Eukaryota</taxon>
        <taxon>Metazoa</taxon>
        <taxon>Chordata</taxon>
        <taxon>Craniata</taxon>
        <taxon>Vertebrata</taxon>
        <taxon>Euteleostomi</taxon>
        <taxon>Actinopterygii</taxon>
        <taxon>Neopterygii</taxon>
        <taxon>Teleostei</taxon>
        <taxon>Neoteleostei</taxon>
        <taxon>Acanthomorphata</taxon>
        <taxon>Ovalentaria</taxon>
        <taxon>Atherinomorphae</taxon>
        <taxon>Cyprinodontiformes</taxon>
        <taxon>Goodeidae</taxon>
        <taxon>Ameca</taxon>
    </lineage>
</organism>
<name>A0ABV0XJY9_9TELE</name>
<dbReference type="Proteomes" id="UP001469553">
    <property type="component" value="Unassembled WGS sequence"/>
</dbReference>
<evidence type="ECO:0000313" key="2">
    <source>
        <dbReference type="Proteomes" id="UP001469553"/>
    </source>
</evidence>
<evidence type="ECO:0000313" key="1">
    <source>
        <dbReference type="EMBL" id="MEQ2281752.1"/>
    </source>
</evidence>
<reference evidence="1 2" key="1">
    <citation type="submission" date="2021-06" db="EMBL/GenBank/DDBJ databases">
        <authorList>
            <person name="Palmer J.M."/>
        </authorList>
    </citation>
    <scope>NUCLEOTIDE SEQUENCE [LARGE SCALE GENOMIC DNA]</scope>
    <source>
        <strain evidence="1 2">AS_MEX2019</strain>
        <tissue evidence="1">Muscle</tissue>
    </source>
</reference>
<keyword evidence="2" id="KW-1185">Reference proteome</keyword>
<accession>A0ABV0XJY9</accession>